<feature type="compositionally biased region" description="Gly residues" evidence="1">
    <location>
        <begin position="542"/>
        <end position="554"/>
    </location>
</feature>
<reference evidence="2" key="1">
    <citation type="submission" date="2022-08" db="EMBL/GenBank/DDBJ databases">
        <authorList>
            <person name="Gutierrez-Valencia J."/>
        </authorList>
    </citation>
    <scope>NUCLEOTIDE SEQUENCE</scope>
</reference>
<dbReference type="Proteomes" id="UP001154282">
    <property type="component" value="Unassembled WGS sequence"/>
</dbReference>
<dbReference type="AlphaFoldDB" id="A0AAV0ITA5"/>
<gene>
    <name evidence="2" type="ORF">LITE_LOCUS10939</name>
</gene>
<accession>A0AAV0ITA5</accession>
<evidence type="ECO:0000313" key="3">
    <source>
        <dbReference type="Proteomes" id="UP001154282"/>
    </source>
</evidence>
<feature type="region of interest" description="Disordered" evidence="1">
    <location>
        <begin position="527"/>
        <end position="554"/>
    </location>
</feature>
<sequence length="554" mass="61058">MKQGQDKFVEVSREGVDERLNFLGRCLVIRPISISEVFSKCLLSDFNRWARRVWAIDDNFGIEELEDGCWLLICPSVAEALRIRKLQHSQFRSFRFKISMWNPNIGRDAGHPGKETWLLVFGIPLHLKSMNLFKSIGDFCGKFIDIDWSSWCSSVIRIRTQILGPIPSEVPVCYEDKVYPVRIEVPPASIPAVKSSGDLRLKWWKGKSRPFVASAAGNNPEGPDCSRDSLGTAGYSHAVVPSSMLGSRASTSKRVISKWVRKEGPLPSVSVGLSACPSFSRSITHPKPSRLLDLGALLNPLFSVWPAYSAFSMLVSLDISRTHRSADALVINCHFLPSCNPLLSLKPSNRVYSPIPIHETPANPIPTFVHSLNLAPTSCDRSILFALETTSAPSSLPPVSPCTTSPEFVPDSPSLSPTRCSIADVAIPSPSNLESCPDSDTLDSDLPSPSCVPASLDRVWDLSAFPFDLATLEDRSLELSRLFRLEQNSDGRQFELLIKETAKSTHERKIRVHRTKQEMEAHRLGPSPVVLEGPRRSKLRGNGCGGTGSGSNGY</sequence>
<name>A0AAV0ITA5_9ROSI</name>
<dbReference type="PANTHER" id="PTHR34427">
    <property type="entry name" value="DUF4283 DOMAIN PROTEIN"/>
    <property type="match status" value="1"/>
</dbReference>
<comment type="caution">
    <text evidence="2">The sequence shown here is derived from an EMBL/GenBank/DDBJ whole genome shotgun (WGS) entry which is preliminary data.</text>
</comment>
<evidence type="ECO:0008006" key="4">
    <source>
        <dbReference type="Google" id="ProtNLM"/>
    </source>
</evidence>
<protein>
    <recommendedName>
        <fullName evidence="4">DUF4283 domain-containing protein</fullName>
    </recommendedName>
</protein>
<keyword evidence="3" id="KW-1185">Reference proteome</keyword>
<dbReference type="EMBL" id="CAMGYJ010000004">
    <property type="protein sequence ID" value="CAI0400845.1"/>
    <property type="molecule type" value="Genomic_DNA"/>
</dbReference>
<proteinExistence type="predicted"/>
<organism evidence="2 3">
    <name type="scientific">Linum tenue</name>
    <dbReference type="NCBI Taxonomy" id="586396"/>
    <lineage>
        <taxon>Eukaryota</taxon>
        <taxon>Viridiplantae</taxon>
        <taxon>Streptophyta</taxon>
        <taxon>Embryophyta</taxon>
        <taxon>Tracheophyta</taxon>
        <taxon>Spermatophyta</taxon>
        <taxon>Magnoliopsida</taxon>
        <taxon>eudicotyledons</taxon>
        <taxon>Gunneridae</taxon>
        <taxon>Pentapetalae</taxon>
        <taxon>rosids</taxon>
        <taxon>fabids</taxon>
        <taxon>Malpighiales</taxon>
        <taxon>Linaceae</taxon>
        <taxon>Linum</taxon>
    </lineage>
</organism>
<feature type="region of interest" description="Disordered" evidence="1">
    <location>
        <begin position="396"/>
        <end position="415"/>
    </location>
</feature>
<dbReference type="PANTHER" id="PTHR34427:SF5">
    <property type="entry name" value="DUF4283 DOMAIN-CONTAINING PROTEIN"/>
    <property type="match status" value="1"/>
</dbReference>
<evidence type="ECO:0000313" key="2">
    <source>
        <dbReference type="EMBL" id="CAI0400845.1"/>
    </source>
</evidence>
<evidence type="ECO:0000256" key="1">
    <source>
        <dbReference type="SAM" id="MobiDB-lite"/>
    </source>
</evidence>